<name>A0A4U5PV57_POPAL</name>
<dbReference type="AlphaFoldDB" id="A0A4U5PV57"/>
<evidence type="ECO:0000256" key="2">
    <source>
        <dbReference type="ARBA" id="ARBA00022737"/>
    </source>
</evidence>
<dbReference type="SUPFAM" id="SSF81901">
    <property type="entry name" value="HCP-like"/>
    <property type="match status" value="1"/>
</dbReference>
<dbReference type="InterPro" id="IPR011990">
    <property type="entry name" value="TPR-like_helical_dom_sf"/>
</dbReference>
<feature type="repeat" description="PPR" evidence="3">
    <location>
        <begin position="443"/>
        <end position="477"/>
    </location>
</feature>
<dbReference type="EMBL" id="RCHU01000571">
    <property type="protein sequence ID" value="TKS01353.1"/>
    <property type="molecule type" value="Genomic_DNA"/>
</dbReference>
<dbReference type="PROSITE" id="PS51375">
    <property type="entry name" value="PPR"/>
    <property type="match status" value="9"/>
</dbReference>
<dbReference type="PANTHER" id="PTHR46128">
    <property type="entry name" value="MITOCHONDRIAL GROUP I INTRON SPLICING FACTOR CCM1"/>
    <property type="match status" value="1"/>
</dbReference>
<evidence type="ECO:0000256" key="1">
    <source>
        <dbReference type="ARBA" id="ARBA00007626"/>
    </source>
</evidence>
<dbReference type="InterPro" id="IPR050872">
    <property type="entry name" value="PPR_P_subfamily"/>
</dbReference>
<evidence type="ECO:0000256" key="3">
    <source>
        <dbReference type="PROSITE-ProRule" id="PRU00708"/>
    </source>
</evidence>
<gene>
    <name evidence="4" type="ORF">D5086_0000173630</name>
</gene>
<evidence type="ECO:0000313" key="4">
    <source>
        <dbReference type="EMBL" id="TKS01353.1"/>
    </source>
</evidence>
<feature type="repeat" description="PPR" evidence="3">
    <location>
        <begin position="303"/>
        <end position="337"/>
    </location>
</feature>
<feature type="repeat" description="PPR" evidence="3">
    <location>
        <begin position="265"/>
        <end position="302"/>
    </location>
</feature>
<dbReference type="InterPro" id="IPR002885">
    <property type="entry name" value="PPR_rpt"/>
</dbReference>
<reference evidence="4" key="1">
    <citation type="submission" date="2018-10" db="EMBL/GenBank/DDBJ databases">
        <title>Population genomic analysis revealed the cold adaptation of white poplar.</title>
        <authorList>
            <person name="Liu Y.-J."/>
        </authorList>
    </citation>
    <scope>NUCLEOTIDE SEQUENCE [LARGE SCALE GENOMIC DNA]</scope>
    <source>
        <strain evidence="4">PAL-ZL1</strain>
    </source>
</reference>
<organism evidence="4">
    <name type="scientific">Populus alba</name>
    <name type="common">White poplar</name>
    <dbReference type="NCBI Taxonomy" id="43335"/>
    <lineage>
        <taxon>Eukaryota</taxon>
        <taxon>Viridiplantae</taxon>
        <taxon>Streptophyta</taxon>
        <taxon>Embryophyta</taxon>
        <taxon>Tracheophyta</taxon>
        <taxon>Spermatophyta</taxon>
        <taxon>Magnoliopsida</taxon>
        <taxon>eudicotyledons</taxon>
        <taxon>Gunneridae</taxon>
        <taxon>Pentapetalae</taxon>
        <taxon>rosids</taxon>
        <taxon>fabids</taxon>
        <taxon>Malpighiales</taxon>
        <taxon>Salicaceae</taxon>
        <taxon>Saliceae</taxon>
        <taxon>Populus</taxon>
    </lineage>
</organism>
<feature type="repeat" description="PPR" evidence="3">
    <location>
        <begin position="373"/>
        <end position="407"/>
    </location>
</feature>
<sequence>MLSFFTLKSHGLKSKPSLNPVSYTPLKILCYYHNTTDNNFNDNNINNGCNTPISPPPQKQHLQQQSLVRSICSLVCESYSQQTQHVRLLQSPSLNLSVNPDSLTHEQAITVVASLASEAGSMVALSFFNWAIGFPKFRYFMRFYIVCATSLIGNENFERAHEVMDCMVRVFAEIGRFKEAVNMVIEMENHGLVLTVRTLNCVTGVAGEMGLVDYAENVFDEMRVRGVCPDSVSYKLMAIAYCRMGRISDTDRWLKDMVRRGFVVDNATCTLMISTFCEKGFASRLSRAEMLLGRMKEQGLVPNTKTYTCLIDGHGKAGNFEKAYELMDLMGKEGFSANIFTYNAFIDSLCKKGRFLEACKLLKKGFQLGLQADTVTYTILISELCRRADTREALVFFSKMFKAGVQPDMHTYNTLIAAFSRQRRMEESEKLFAEAVGLGLVPTKETYTSMICGYCRDRNVSLALKFFNRMSDHGCTPDSLTYGALISGLCKESKLDEACQLYEAMVDKGLSPCEVTRLTLAYEYCKQDDSATAMVILERLDKKLWIRTVNTLIRKLCSERKVGMAVLFFHKLLDKDQNVDRVTLTAFTTACYESNKYALVSDLSERISKGIEKIGEQETPDFDWPSGCNHHLYMGEAVYAACWRCNPLPSRISCWTSVVSLNQKISDSARHE</sequence>
<dbReference type="Gene3D" id="1.25.40.10">
    <property type="entry name" value="Tetratricopeptide repeat domain"/>
    <property type="match status" value="5"/>
</dbReference>
<feature type="repeat" description="PPR" evidence="3">
    <location>
        <begin position="195"/>
        <end position="229"/>
    </location>
</feature>
<comment type="caution">
    <text evidence="4">The sequence shown here is derived from an EMBL/GenBank/DDBJ whole genome shotgun (WGS) entry which is preliminary data.</text>
</comment>
<dbReference type="NCBIfam" id="TIGR00756">
    <property type="entry name" value="PPR"/>
    <property type="match status" value="8"/>
</dbReference>
<dbReference type="Pfam" id="PF13041">
    <property type="entry name" value="PPR_2"/>
    <property type="match status" value="3"/>
</dbReference>
<feature type="repeat" description="PPR" evidence="3">
    <location>
        <begin position="230"/>
        <end position="264"/>
    </location>
</feature>
<feature type="repeat" description="PPR" evidence="3">
    <location>
        <begin position="338"/>
        <end position="372"/>
    </location>
</feature>
<dbReference type="PANTHER" id="PTHR46128:SF329">
    <property type="entry name" value="MITOCHONDRIAL GROUP I INTRON SPLICING FACTOR DMR1"/>
    <property type="match status" value="1"/>
</dbReference>
<evidence type="ECO:0008006" key="5">
    <source>
        <dbReference type="Google" id="ProtNLM"/>
    </source>
</evidence>
<proteinExistence type="inferred from homology"/>
<accession>A0A4U5PV57</accession>
<feature type="repeat" description="PPR" evidence="3">
    <location>
        <begin position="478"/>
        <end position="512"/>
    </location>
</feature>
<protein>
    <recommendedName>
        <fullName evidence="5">Pentatricopeptide repeat-containing protein</fullName>
    </recommendedName>
</protein>
<comment type="similarity">
    <text evidence="1">Belongs to the PPR family. P subfamily.</text>
</comment>
<feature type="repeat" description="PPR" evidence="3">
    <location>
        <begin position="408"/>
        <end position="442"/>
    </location>
</feature>
<dbReference type="Pfam" id="PF01535">
    <property type="entry name" value="PPR"/>
    <property type="match status" value="4"/>
</dbReference>
<keyword evidence="2" id="KW-0677">Repeat</keyword>